<gene>
    <name evidence="10" type="ORF">JR050_02335</name>
</gene>
<comment type="similarity">
    <text evidence="2">Belongs to the CorA metal ion transporter (MIT) (TC 1.A.35) family.</text>
</comment>
<keyword evidence="8" id="KW-0175">Coiled coil</keyword>
<comment type="subcellular location">
    <subcellularLocation>
        <location evidence="1">Cell membrane</location>
        <topology evidence="1">Multi-pass membrane protein</topology>
    </subcellularLocation>
</comment>
<feature type="transmembrane region" description="Helical" evidence="9">
    <location>
        <begin position="253"/>
        <end position="273"/>
    </location>
</feature>
<dbReference type="Proteomes" id="UP001518925">
    <property type="component" value="Unassembled WGS sequence"/>
</dbReference>
<evidence type="ECO:0000256" key="2">
    <source>
        <dbReference type="ARBA" id="ARBA00009765"/>
    </source>
</evidence>
<dbReference type="Gene3D" id="3.30.460.20">
    <property type="entry name" value="CorA soluble domain-like"/>
    <property type="match status" value="1"/>
</dbReference>
<evidence type="ECO:0000256" key="5">
    <source>
        <dbReference type="ARBA" id="ARBA00022692"/>
    </source>
</evidence>
<dbReference type="PANTHER" id="PTHR46494">
    <property type="entry name" value="CORA FAMILY METAL ION TRANSPORTER (EUROFUNG)"/>
    <property type="match status" value="1"/>
</dbReference>
<evidence type="ECO:0000256" key="8">
    <source>
        <dbReference type="SAM" id="Coils"/>
    </source>
</evidence>
<dbReference type="InterPro" id="IPR045863">
    <property type="entry name" value="CorA_TM1_TM2"/>
</dbReference>
<dbReference type="SUPFAM" id="SSF143865">
    <property type="entry name" value="CorA soluble domain-like"/>
    <property type="match status" value="1"/>
</dbReference>
<evidence type="ECO:0000256" key="6">
    <source>
        <dbReference type="ARBA" id="ARBA00022989"/>
    </source>
</evidence>
<organism evidence="10 11">
    <name type="scientific">Bacillus suaedaesalsae</name>
    <dbReference type="NCBI Taxonomy" id="2810349"/>
    <lineage>
        <taxon>Bacteria</taxon>
        <taxon>Bacillati</taxon>
        <taxon>Bacillota</taxon>
        <taxon>Bacilli</taxon>
        <taxon>Bacillales</taxon>
        <taxon>Bacillaceae</taxon>
        <taxon>Bacillus</taxon>
    </lineage>
</organism>
<keyword evidence="6 9" id="KW-1133">Transmembrane helix</keyword>
<keyword evidence="7 9" id="KW-0472">Membrane</keyword>
<evidence type="ECO:0000313" key="10">
    <source>
        <dbReference type="EMBL" id="MBM6616519.1"/>
    </source>
</evidence>
<evidence type="ECO:0000256" key="1">
    <source>
        <dbReference type="ARBA" id="ARBA00004651"/>
    </source>
</evidence>
<keyword evidence="11" id="KW-1185">Reference proteome</keyword>
<keyword evidence="4" id="KW-1003">Cell membrane</keyword>
<reference evidence="10 11" key="1">
    <citation type="submission" date="2021-02" db="EMBL/GenBank/DDBJ databases">
        <title>Bacillus sp. RD4P76, an endophyte from a halophyte.</title>
        <authorList>
            <person name="Sun J.-Q."/>
        </authorList>
    </citation>
    <scope>NUCLEOTIDE SEQUENCE [LARGE SCALE GENOMIC DNA]</scope>
    <source>
        <strain evidence="10 11">RD4P76</strain>
    </source>
</reference>
<evidence type="ECO:0000313" key="11">
    <source>
        <dbReference type="Proteomes" id="UP001518925"/>
    </source>
</evidence>
<dbReference type="CDD" id="cd12822">
    <property type="entry name" value="TmCorA-like"/>
    <property type="match status" value="1"/>
</dbReference>
<proteinExistence type="inferred from homology"/>
<sequence length="317" mass="36575">MLTYSSSNKTVTCKNEFSLPSSTNDIAWIHFHPTNSEQFEPFIEQLDIHPLARKGLQEFSDIPKIDVFKNEAIISIIAIQEDYTRAKITILVGHNYVISKVEKDLQLAKHLEKPFIDNPESMSDVGMILFHIFDQIISQDLEVIDHISDEIQNLEKKVFKDPFENKIARSVYRWKATLHELRQTIEAQEDVMETISSDTFPFASEESSYFIKSLNNNYSRVVSALDTFKESLNSIFNLQLTLKADHSNTIMKTLTLVSVIFIPMTFLAGLYGMNFEVIPELKWDYGYLYALVLMVITGLSIAFYFRKKGWWGKGENK</sequence>
<dbReference type="RefSeq" id="WP_204201908.1">
    <property type="nucleotide sequence ID" value="NZ_JAFELM010000013.1"/>
</dbReference>
<dbReference type="EMBL" id="JAFELM010000013">
    <property type="protein sequence ID" value="MBM6616519.1"/>
    <property type="molecule type" value="Genomic_DNA"/>
</dbReference>
<dbReference type="InterPro" id="IPR045861">
    <property type="entry name" value="CorA_cytoplasmic_dom"/>
</dbReference>
<keyword evidence="5 9" id="KW-0812">Transmembrane</keyword>
<feature type="transmembrane region" description="Helical" evidence="9">
    <location>
        <begin position="285"/>
        <end position="305"/>
    </location>
</feature>
<evidence type="ECO:0000256" key="7">
    <source>
        <dbReference type="ARBA" id="ARBA00023136"/>
    </source>
</evidence>
<feature type="coiled-coil region" evidence="8">
    <location>
        <begin position="137"/>
        <end position="198"/>
    </location>
</feature>
<keyword evidence="3" id="KW-0813">Transport</keyword>
<dbReference type="InterPro" id="IPR002523">
    <property type="entry name" value="MgTranspt_CorA/ZnTranspt_ZntB"/>
</dbReference>
<evidence type="ECO:0000256" key="3">
    <source>
        <dbReference type="ARBA" id="ARBA00022448"/>
    </source>
</evidence>
<evidence type="ECO:0000256" key="4">
    <source>
        <dbReference type="ARBA" id="ARBA00022475"/>
    </source>
</evidence>
<dbReference type="Gene3D" id="1.20.58.340">
    <property type="entry name" value="Magnesium transport protein CorA, transmembrane region"/>
    <property type="match status" value="2"/>
</dbReference>
<comment type="caution">
    <text evidence="10">The sequence shown here is derived from an EMBL/GenBank/DDBJ whole genome shotgun (WGS) entry which is preliminary data.</text>
</comment>
<accession>A0ABS2DDI8</accession>
<evidence type="ECO:0000256" key="9">
    <source>
        <dbReference type="SAM" id="Phobius"/>
    </source>
</evidence>
<protein>
    <submittedName>
        <fullName evidence="10">Magnesium transporter CorA family protein</fullName>
    </submittedName>
</protein>
<dbReference type="PANTHER" id="PTHR46494:SF1">
    <property type="entry name" value="CORA FAMILY METAL ION TRANSPORTER (EUROFUNG)"/>
    <property type="match status" value="1"/>
</dbReference>
<dbReference type="SUPFAM" id="SSF144083">
    <property type="entry name" value="Magnesium transport protein CorA, transmembrane region"/>
    <property type="match status" value="1"/>
</dbReference>
<dbReference type="Pfam" id="PF01544">
    <property type="entry name" value="CorA"/>
    <property type="match status" value="1"/>
</dbReference>
<name>A0ABS2DDI8_9BACI</name>